<feature type="domain" description="Zinc-ribbon" evidence="2">
    <location>
        <begin position="2"/>
        <end position="24"/>
    </location>
</feature>
<sequence>MYCSRCGTANADGSRFCKGCGSPLNGAAAVNVPIPAAAPKPVSAVPAAPLPSGVSSAPQPGPAYAVPAPLPVPGAPGAAAVKSKKPLIITLISVLVVALIAGGTFLFLTLSKPKLDGTYAFSSDGKNASLVVHGKNMTLTFPYLGTVTATISKTSKNVNGGYDYTLGGLQISSDVVENVRYYLYFLDYDMSDSAVKSTLQSLNPVLSVPAGFDKGSPVGTWSISCSAFGASADATVTFNADGSLTASASAMRSLSSRWNGKWTQRDTNSYAITGTDGWDAGTFTIQR</sequence>
<dbReference type="Proteomes" id="UP000441772">
    <property type="component" value="Unassembled WGS sequence"/>
</dbReference>
<dbReference type="RefSeq" id="WP_152234346.1">
    <property type="nucleotide sequence ID" value="NZ_WBVT01000011.1"/>
</dbReference>
<dbReference type="InterPro" id="IPR026870">
    <property type="entry name" value="Zinc_ribbon_dom"/>
</dbReference>
<gene>
    <name evidence="3" type="ORF">F7D09_0995</name>
</gene>
<dbReference type="AlphaFoldDB" id="A0A6I1GM72"/>
<reference evidence="3 4" key="1">
    <citation type="submission" date="2019-09" db="EMBL/GenBank/DDBJ databases">
        <title>Characterization of the phylogenetic diversity of two novel species belonging to the genus Bifidobacterium: Bifidobacterium cebidarum sp. nov. and Bifidobacterium leontopitheci sp. nov.</title>
        <authorList>
            <person name="Lugli G.A."/>
            <person name="Duranti S."/>
            <person name="Milani C."/>
            <person name="Turroni F."/>
            <person name="Ventura M."/>
        </authorList>
    </citation>
    <scope>NUCLEOTIDE SEQUENCE [LARGE SCALE GENOMIC DNA]</scope>
    <source>
        <strain evidence="3 4">LMG 31471</strain>
    </source>
</reference>
<protein>
    <recommendedName>
        <fullName evidence="2">Zinc-ribbon domain-containing protein</fullName>
    </recommendedName>
</protein>
<evidence type="ECO:0000259" key="2">
    <source>
        <dbReference type="Pfam" id="PF13240"/>
    </source>
</evidence>
<feature type="transmembrane region" description="Helical" evidence="1">
    <location>
        <begin position="87"/>
        <end position="108"/>
    </location>
</feature>
<keyword evidence="1" id="KW-1133">Transmembrane helix</keyword>
<accession>A0A6I1GM72</accession>
<keyword evidence="4" id="KW-1185">Reference proteome</keyword>
<organism evidence="3 4">
    <name type="scientific">Bifidobacterium leontopitheci</name>
    <dbReference type="NCBI Taxonomy" id="2650774"/>
    <lineage>
        <taxon>Bacteria</taxon>
        <taxon>Bacillati</taxon>
        <taxon>Actinomycetota</taxon>
        <taxon>Actinomycetes</taxon>
        <taxon>Bifidobacteriales</taxon>
        <taxon>Bifidobacteriaceae</taxon>
        <taxon>Bifidobacterium</taxon>
    </lineage>
</organism>
<name>A0A6I1GM72_9BIFI</name>
<keyword evidence="1" id="KW-0812">Transmembrane</keyword>
<dbReference type="EMBL" id="WBVT01000011">
    <property type="protein sequence ID" value="KAB7790499.1"/>
    <property type="molecule type" value="Genomic_DNA"/>
</dbReference>
<evidence type="ECO:0000313" key="4">
    <source>
        <dbReference type="Proteomes" id="UP000441772"/>
    </source>
</evidence>
<dbReference type="Pfam" id="PF13240">
    <property type="entry name" value="Zn_Ribbon_1"/>
    <property type="match status" value="1"/>
</dbReference>
<evidence type="ECO:0000256" key="1">
    <source>
        <dbReference type="SAM" id="Phobius"/>
    </source>
</evidence>
<proteinExistence type="predicted"/>
<comment type="caution">
    <text evidence="3">The sequence shown here is derived from an EMBL/GenBank/DDBJ whole genome shotgun (WGS) entry which is preliminary data.</text>
</comment>
<evidence type="ECO:0000313" key="3">
    <source>
        <dbReference type="EMBL" id="KAB7790499.1"/>
    </source>
</evidence>
<keyword evidence="1" id="KW-0472">Membrane</keyword>